<keyword evidence="2" id="KW-1185">Reference proteome</keyword>
<name>A0AAW4IR41_9GAMM</name>
<dbReference type="InterPro" id="IPR010732">
    <property type="entry name" value="T6SS_TssG-like"/>
</dbReference>
<dbReference type="Proteomes" id="UP000664161">
    <property type="component" value="Unassembled WGS sequence"/>
</dbReference>
<protein>
    <submittedName>
        <fullName evidence="1">Type VI secretion system baseplate subunit TssG</fullName>
    </submittedName>
</protein>
<dbReference type="NCBIfam" id="TIGR03347">
    <property type="entry name" value="VI_chp_1"/>
    <property type="match status" value="1"/>
</dbReference>
<proteinExistence type="predicted"/>
<comment type="caution">
    <text evidence="1">The sequence shown here is derived from an EMBL/GenBank/DDBJ whole genome shotgun (WGS) entry which is preliminary data.</text>
</comment>
<dbReference type="EMBL" id="JAGBKN010000037">
    <property type="protein sequence ID" value="MBO1517928.1"/>
    <property type="molecule type" value="Genomic_DNA"/>
</dbReference>
<gene>
    <name evidence="1" type="primary">tssG</name>
    <name evidence="1" type="ORF">J3491_11375</name>
</gene>
<accession>A0AAW4IR41</accession>
<evidence type="ECO:0000313" key="2">
    <source>
        <dbReference type="Proteomes" id="UP000664161"/>
    </source>
</evidence>
<evidence type="ECO:0000313" key="1">
    <source>
        <dbReference type="EMBL" id="MBO1517928.1"/>
    </source>
</evidence>
<reference evidence="1 2" key="1">
    <citation type="submission" date="2021-03" db="EMBL/GenBank/DDBJ databases">
        <authorList>
            <person name="Shang D.-D."/>
            <person name="Du Z.-J."/>
            <person name="Chen G.-J."/>
        </authorList>
    </citation>
    <scope>NUCLEOTIDE SEQUENCE [LARGE SCALE GENOMIC DNA]</scope>
    <source>
        <strain evidence="1 2">F2608</strain>
    </source>
</reference>
<dbReference type="PANTHER" id="PTHR35564">
    <property type="match status" value="1"/>
</dbReference>
<dbReference type="RefSeq" id="WP_207970300.1">
    <property type="nucleotide sequence ID" value="NZ_JAGBKN010000037.1"/>
</dbReference>
<dbReference type="Pfam" id="PF06996">
    <property type="entry name" value="T6SS_TssG"/>
    <property type="match status" value="1"/>
</dbReference>
<dbReference type="PANTHER" id="PTHR35564:SF4">
    <property type="entry name" value="CYTOPLASMIC PROTEIN"/>
    <property type="match status" value="1"/>
</dbReference>
<dbReference type="AlphaFoldDB" id="A0AAW4IR41"/>
<organism evidence="1 2">
    <name type="scientific">Psychrobacter halodurans</name>
    <dbReference type="NCBI Taxonomy" id="2818439"/>
    <lineage>
        <taxon>Bacteria</taxon>
        <taxon>Pseudomonadati</taxon>
        <taxon>Pseudomonadota</taxon>
        <taxon>Gammaproteobacteria</taxon>
        <taxon>Moraxellales</taxon>
        <taxon>Moraxellaceae</taxon>
        <taxon>Psychrobacter</taxon>
    </lineage>
</organism>
<sequence length="333" mass="37798">MPAKKWSDTSYIDIAPLFDEPQRFDLLQAVRLLHRQAQIGNVPIEIRFRSSLSLAYPLAEIESMTLVPQESMDNCVRQVEIYPAHIGLTGPMSALPAFYTNQLAMRVRHIKDGAAPEFLDLFNHRLTSLYVKASWFYNLPIQYELDDNQDKYLLSLRALARQPTRLTSIDSLIAYAGRISPGRLSADQLAHVLSHFLKIKVSVEQFIPEWFDLPATEQTALGTQHVQLGVSAFCGARVIQFDSKIKIIFHQLDAERYIRLLPQGDIHQVITEFIRKWCGVCLAIDVQLELDKKEVKPLSLSESEFGGLGRGGFLVSQPAYTDFKDTYYALPVQ</sequence>